<accession>A0A158HKX8</accession>
<feature type="signal peptide" evidence="4">
    <location>
        <begin position="1"/>
        <end position="24"/>
    </location>
</feature>
<dbReference type="Proteomes" id="UP000054740">
    <property type="component" value="Unassembled WGS sequence"/>
</dbReference>
<keyword evidence="3" id="KW-0143">Chaperone</keyword>
<evidence type="ECO:0000256" key="3">
    <source>
        <dbReference type="ARBA" id="ARBA00023186"/>
    </source>
</evidence>
<dbReference type="InterPro" id="IPR038303">
    <property type="entry name" value="HdeA/HdeB_sf"/>
</dbReference>
<dbReference type="Pfam" id="PF06411">
    <property type="entry name" value="HdeA"/>
    <property type="match status" value="1"/>
</dbReference>
<dbReference type="GO" id="GO:0030288">
    <property type="term" value="C:outer membrane-bounded periplasmic space"/>
    <property type="evidence" value="ECO:0007669"/>
    <property type="project" value="InterPro"/>
</dbReference>
<dbReference type="AlphaFoldDB" id="A0A158HKX8"/>
<feature type="chain" id="PRO_5011110426" evidence="4">
    <location>
        <begin position="25"/>
        <end position="111"/>
    </location>
</feature>
<organism evidence="5 6">
    <name type="scientific">Caballeronia cordobensis</name>
    <name type="common">Burkholderia cordobensis</name>
    <dbReference type="NCBI Taxonomy" id="1353886"/>
    <lineage>
        <taxon>Bacteria</taxon>
        <taxon>Pseudomonadati</taxon>
        <taxon>Pseudomonadota</taxon>
        <taxon>Betaproteobacteria</taxon>
        <taxon>Burkholderiales</taxon>
        <taxon>Burkholderiaceae</taxon>
        <taxon>Caballeronia</taxon>
    </lineage>
</organism>
<proteinExistence type="predicted"/>
<protein>
    <submittedName>
        <fullName evidence="5">Putative acid stress chaperone HdeA</fullName>
    </submittedName>
</protein>
<evidence type="ECO:0000313" key="5">
    <source>
        <dbReference type="EMBL" id="SAL44611.1"/>
    </source>
</evidence>
<sequence>MKFSKSIAAAMSVLVIGASGVAHAAEQKIAPAKMTCADFVQVDDAYKPALVYWVAGVDKLGVTGTETTVVDTMQPVAATVAQECQKDPQTKFMSKVRSMVKSKQIALFDHH</sequence>
<dbReference type="InterPro" id="IPR036831">
    <property type="entry name" value="HdeA_sf"/>
</dbReference>
<evidence type="ECO:0000313" key="6">
    <source>
        <dbReference type="Proteomes" id="UP000054740"/>
    </source>
</evidence>
<gene>
    <name evidence="5" type="primary">hdeA</name>
    <name evidence="5" type="ORF">AWB70_03423</name>
</gene>
<dbReference type="SUPFAM" id="SSF47752">
    <property type="entry name" value="Protein HNS-dependent expression A, HdeA"/>
    <property type="match status" value="1"/>
</dbReference>
<name>A0A158HKX8_CABCO</name>
<keyword evidence="2" id="KW-0574">Periplasm</keyword>
<dbReference type="EMBL" id="FCNY02000008">
    <property type="protein sequence ID" value="SAL44611.1"/>
    <property type="molecule type" value="Genomic_DNA"/>
</dbReference>
<dbReference type="Gene3D" id="1.10.890.10">
    <property type="entry name" value="HNS-dependent expression A"/>
    <property type="match status" value="1"/>
</dbReference>
<dbReference type="InterPro" id="IPR010486">
    <property type="entry name" value="HNS-dep_expression_A/B"/>
</dbReference>
<reference evidence="6" key="1">
    <citation type="submission" date="2016-01" db="EMBL/GenBank/DDBJ databases">
        <authorList>
            <person name="Peeters C."/>
        </authorList>
    </citation>
    <scope>NUCLEOTIDE SEQUENCE [LARGE SCALE GENOMIC DNA]</scope>
</reference>
<evidence type="ECO:0000256" key="1">
    <source>
        <dbReference type="ARBA" id="ARBA00022729"/>
    </source>
</evidence>
<keyword evidence="6" id="KW-1185">Reference proteome</keyword>
<keyword evidence="1 4" id="KW-0732">Signal</keyword>
<evidence type="ECO:0000256" key="2">
    <source>
        <dbReference type="ARBA" id="ARBA00022764"/>
    </source>
</evidence>
<dbReference type="GO" id="GO:0071468">
    <property type="term" value="P:cellular response to acidic pH"/>
    <property type="evidence" value="ECO:0007669"/>
    <property type="project" value="InterPro"/>
</dbReference>
<evidence type="ECO:0000256" key="4">
    <source>
        <dbReference type="SAM" id="SignalP"/>
    </source>
</evidence>